<protein>
    <recommendedName>
        <fullName evidence="4">G-protein coupled receptors family 1 profile domain-containing protein</fullName>
    </recommendedName>
</protein>
<dbReference type="AlphaFoldDB" id="A0AAV4B2C7"/>
<evidence type="ECO:0000313" key="2">
    <source>
        <dbReference type="EMBL" id="GFO12524.1"/>
    </source>
</evidence>
<keyword evidence="1" id="KW-0812">Transmembrane</keyword>
<dbReference type="EMBL" id="BLXT01004433">
    <property type="protein sequence ID" value="GFO12524.1"/>
    <property type="molecule type" value="Genomic_DNA"/>
</dbReference>
<feature type="transmembrane region" description="Helical" evidence="1">
    <location>
        <begin position="68"/>
        <end position="91"/>
    </location>
</feature>
<accession>A0AAV4B2C7</accession>
<keyword evidence="1" id="KW-0472">Membrane</keyword>
<gene>
    <name evidence="2" type="ORF">PoB_003902900</name>
</gene>
<sequence length="134" mass="14742">MLNEAETAAQTRTKTHLNCHFSLFSCGCAYAEAVEPNAGTTQSIAFAAGCHTEIFYYLYLLTYLSSKLVVIIFIIMIITDIAIAILIITIGMTSYDCYPHTDIIIIIISFTTTTIMITIITGIILITTTIIIMS</sequence>
<feature type="transmembrane region" description="Helical" evidence="1">
    <location>
        <begin position="103"/>
        <end position="132"/>
    </location>
</feature>
<reference evidence="2 3" key="1">
    <citation type="journal article" date="2021" name="Elife">
        <title>Chloroplast acquisition without the gene transfer in kleptoplastic sea slugs, Plakobranchus ocellatus.</title>
        <authorList>
            <person name="Maeda T."/>
            <person name="Takahashi S."/>
            <person name="Yoshida T."/>
            <person name="Shimamura S."/>
            <person name="Takaki Y."/>
            <person name="Nagai Y."/>
            <person name="Toyoda A."/>
            <person name="Suzuki Y."/>
            <person name="Arimoto A."/>
            <person name="Ishii H."/>
            <person name="Satoh N."/>
            <person name="Nishiyama T."/>
            <person name="Hasebe M."/>
            <person name="Maruyama T."/>
            <person name="Minagawa J."/>
            <person name="Obokata J."/>
            <person name="Shigenobu S."/>
        </authorList>
    </citation>
    <scope>NUCLEOTIDE SEQUENCE [LARGE SCALE GENOMIC DNA]</scope>
</reference>
<keyword evidence="1" id="KW-1133">Transmembrane helix</keyword>
<organism evidence="2 3">
    <name type="scientific">Plakobranchus ocellatus</name>
    <dbReference type="NCBI Taxonomy" id="259542"/>
    <lineage>
        <taxon>Eukaryota</taxon>
        <taxon>Metazoa</taxon>
        <taxon>Spiralia</taxon>
        <taxon>Lophotrochozoa</taxon>
        <taxon>Mollusca</taxon>
        <taxon>Gastropoda</taxon>
        <taxon>Heterobranchia</taxon>
        <taxon>Euthyneura</taxon>
        <taxon>Panpulmonata</taxon>
        <taxon>Sacoglossa</taxon>
        <taxon>Placobranchoidea</taxon>
        <taxon>Plakobranchidae</taxon>
        <taxon>Plakobranchus</taxon>
    </lineage>
</organism>
<evidence type="ECO:0000256" key="1">
    <source>
        <dbReference type="SAM" id="Phobius"/>
    </source>
</evidence>
<keyword evidence="3" id="KW-1185">Reference proteome</keyword>
<evidence type="ECO:0008006" key="4">
    <source>
        <dbReference type="Google" id="ProtNLM"/>
    </source>
</evidence>
<name>A0AAV4B2C7_9GAST</name>
<proteinExistence type="predicted"/>
<comment type="caution">
    <text evidence="2">The sequence shown here is derived from an EMBL/GenBank/DDBJ whole genome shotgun (WGS) entry which is preliminary data.</text>
</comment>
<evidence type="ECO:0000313" key="3">
    <source>
        <dbReference type="Proteomes" id="UP000735302"/>
    </source>
</evidence>
<dbReference type="Proteomes" id="UP000735302">
    <property type="component" value="Unassembled WGS sequence"/>
</dbReference>